<proteinExistence type="predicted"/>
<protein>
    <submittedName>
        <fullName evidence="3">Uncharacterized protein</fullName>
    </submittedName>
</protein>
<keyword evidence="2" id="KW-0812">Transmembrane</keyword>
<accession>A0ABZ0KWM7</accession>
<keyword evidence="2" id="KW-0472">Membrane</keyword>
<evidence type="ECO:0000256" key="1">
    <source>
        <dbReference type="SAM" id="MobiDB-lite"/>
    </source>
</evidence>
<dbReference type="EMBL" id="CP116341">
    <property type="protein sequence ID" value="WOV83757.1"/>
    <property type="molecule type" value="Genomic_DNA"/>
</dbReference>
<feature type="transmembrane region" description="Helical" evidence="2">
    <location>
        <begin position="90"/>
        <end position="109"/>
    </location>
</feature>
<dbReference type="RefSeq" id="WP_323691445.1">
    <property type="nucleotide sequence ID" value="NZ_CP116341.1"/>
</dbReference>
<reference evidence="3 4" key="1">
    <citation type="submission" date="2023-01" db="EMBL/GenBank/DDBJ databases">
        <title>Sporosarcina sp. nov., isolated from Korean tranditional fermented seafood 'Jeotgal'.</title>
        <authorList>
            <person name="Yang A.-I."/>
        </authorList>
    </citation>
    <scope>NUCLEOTIDE SEQUENCE [LARGE SCALE GENOMIC DNA]</scope>
    <source>
        <strain evidence="3 4">B2O-1</strain>
    </source>
</reference>
<evidence type="ECO:0000313" key="4">
    <source>
        <dbReference type="Proteomes" id="UP001303532"/>
    </source>
</evidence>
<keyword evidence="2" id="KW-1133">Transmembrane helix</keyword>
<feature type="region of interest" description="Disordered" evidence="1">
    <location>
        <begin position="200"/>
        <end position="241"/>
    </location>
</feature>
<organism evidence="3 4">
    <name type="scientific">Sporosarcina jeotgali</name>
    <dbReference type="NCBI Taxonomy" id="3020056"/>
    <lineage>
        <taxon>Bacteria</taxon>
        <taxon>Bacillati</taxon>
        <taxon>Bacillota</taxon>
        <taxon>Bacilli</taxon>
        <taxon>Bacillales</taxon>
        <taxon>Caryophanaceae</taxon>
        <taxon>Sporosarcina</taxon>
    </lineage>
</organism>
<feature type="transmembrane region" description="Helical" evidence="2">
    <location>
        <begin position="12"/>
        <end position="33"/>
    </location>
</feature>
<keyword evidence="4" id="KW-1185">Reference proteome</keyword>
<sequence length="241" mass="27932">MTVRKGSETILFGISDLFALIISSFIIIPVTVFIREFGYLPVTYLFGVKNPRITIGSGPSVYMFGVFDIRKYYHMYSWFSFDDIKRKSNFAYIMVYASPILTNTLFALTLNTLIANGFLEDQARFWNRFIFYAFFYVLIDAVPMLMTNGKPNNGMIIYELIRYGKRVDYCEDDIIPSTTQVDNDYEEEMKIIEEKKEKIEKEKHGISEETSESVEKEAVQRQLAEDVQDASEELSKEKGSD</sequence>
<feature type="compositionally biased region" description="Basic and acidic residues" evidence="1">
    <location>
        <begin position="200"/>
        <end position="219"/>
    </location>
</feature>
<name>A0ABZ0KWM7_9BACL</name>
<gene>
    <name evidence="3" type="ORF">PGH26_12860</name>
</gene>
<feature type="transmembrane region" description="Helical" evidence="2">
    <location>
        <begin position="129"/>
        <end position="146"/>
    </location>
</feature>
<dbReference type="Proteomes" id="UP001303532">
    <property type="component" value="Chromosome"/>
</dbReference>
<evidence type="ECO:0000256" key="2">
    <source>
        <dbReference type="SAM" id="Phobius"/>
    </source>
</evidence>
<evidence type="ECO:0000313" key="3">
    <source>
        <dbReference type="EMBL" id="WOV83757.1"/>
    </source>
</evidence>